<dbReference type="SMART" id="SM00320">
    <property type="entry name" value="WD40"/>
    <property type="match status" value="6"/>
</dbReference>
<protein>
    <submittedName>
        <fullName evidence="7">Related to SWD1-subunit of the COMPASS complex</fullName>
    </submittedName>
</protein>
<dbReference type="EMBL" id="HG529494">
    <property type="protein sequence ID" value="CDI51118.1"/>
    <property type="molecule type" value="Genomic_DNA"/>
</dbReference>
<dbReference type="Pfam" id="PF00400">
    <property type="entry name" value="WD40"/>
    <property type="match status" value="2"/>
</dbReference>
<evidence type="ECO:0000256" key="5">
    <source>
        <dbReference type="PROSITE-ProRule" id="PRU00221"/>
    </source>
</evidence>
<evidence type="ECO:0000256" key="3">
    <source>
        <dbReference type="ARBA" id="ARBA00022737"/>
    </source>
</evidence>
<dbReference type="PROSITE" id="PS50082">
    <property type="entry name" value="WD_REPEATS_2"/>
    <property type="match status" value="1"/>
</dbReference>
<feature type="repeat" description="WD" evidence="5">
    <location>
        <begin position="66"/>
        <end position="101"/>
    </location>
</feature>
<sequence>MNAQLLNPFSIQLPDSVSATLSNAECSVLLFNHGQSALAGQYLALGRTDGYITLWDIETKSVLRLLSGHVRAVTGLAWSHFNRYLASCSIDWNVIIWDLATKTDAPGVTTTSNGTTHEPAHVTPGVVQGVVEQDPRLPFASERKITIRFDCPVTSIQFSPADSRKLIVTLASSQAVLINVQQHFRILRRRLNPASSSCSSSSPTSLLQVEQLSTATIRTQLRNTTIGENGAQEASGIGITAARFTPDSNFIVAGTTKGSLLIFDSGSASLIDEQKVLATSSGVKELSFDAAGRFAVVNCNDRAIRILSVSTTSDPTSSFSNPSHGENDDSNRSFKRRKLGLKLTLLHKISDAINRTPWIQPSFTPSSDHIYSGAAHHASHNVHIYDRVSGTLTKILEGPKDWLVGVDWHPSRPMLASVSNTGVVYIWLTPAEEIWSAYAPGFEELEENVEYEEREGEFDFVEDGARRDKQRQEEEEAAFVRIVDDSVVSSGGARGVDGIGNRRVSQVDVEKVFEMLEIQTNESESSKYCKAFKHIAKNLHRLESDSGWIKLSSQSSHADGEQQTRELVFTLVDDDNNDSFVIPPRLENDYSEFHNDHI</sequence>
<keyword evidence="2 5" id="KW-0853">WD repeat</keyword>
<evidence type="ECO:0000256" key="4">
    <source>
        <dbReference type="ARBA" id="ARBA00023242"/>
    </source>
</evidence>
<feature type="region of interest" description="Disordered" evidence="6">
    <location>
        <begin position="312"/>
        <end position="332"/>
    </location>
</feature>
<dbReference type="AlphaFoldDB" id="A0A077QXN0"/>
<proteinExistence type="predicted"/>
<dbReference type="GO" id="GO:0048188">
    <property type="term" value="C:Set1C/COMPASS complex"/>
    <property type="evidence" value="ECO:0007669"/>
    <property type="project" value="InterPro"/>
</dbReference>
<dbReference type="InterPro" id="IPR037850">
    <property type="entry name" value="RBBP5/Swd1"/>
</dbReference>
<dbReference type="PANTHER" id="PTHR44040">
    <property type="entry name" value="RETINOBLASTOMA-BINDING PROTEIN 5"/>
    <property type="match status" value="1"/>
</dbReference>
<dbReference type="PROSITE" id="PS00678">
    <property type="entry name" value="WD_REPEATS_1"/>
    <property type="match status" value="1"/>
</dbReference>
<dbReference type="InterPro" id="IPR036322">
    <property type="entry name" value="WD40_repeat_dom_sf"/>
</dbReference>
<organism evidence="7">
    <name type="scientific">Melanopsichium pennsylvanicum 4</name>
    <dbReference type="NCBI Taxonomy" id="1398559"/>
    <lineage>
        <taxon>Eukaryota</taxon>
        <taxon>Fungi</taxon>
        <taxon>Dikarya</taxon>
        <taxon>Basidiomycota</taxon>
        <taxon>Ustilaginomycotina</taxon>
        <taxon>Ustilaginomycetes</taxon>
        <taxon>Ustilaginales</taxon>
        <taxon>Ustilaginaceae</taxon>
        <taxon>Melanopsichium</taxon>
    </lineage>
</organism>
<evidence type="ECO:0000256" key="6">
    <source>
        <dbReference type="SAM" id="MobiDB-lite"/>
    </source>
</evidence>
<dbReference type="InterPro" id="IPR015943">
    <property type="entry name" value="WD40/YVTN_repeat-like_dom_sf"/>
</dbReference>
<keyword evidence="4" id="KW-0539">Nucleus</keyword>
<comment type="subcellular location">
    <subcellularLocation>
        <location evidence="1">Nucleus</location>
    </subcellularLocation>
</comment>
<dbReference type="InterPro" id="IPR019775">
    <property type="entry name" value="WD40_repeat_CS"/>
</dbReference>
<evidence type="ECO:0000256" key="2">
    <source>
        <dbReference type="ARBA" id="ARBA00022574"/>
    </source>
</evidence>
<reference evidence="7" key="1">
    <citation type="journal article" date="2014" name="Genome Biol. Evol.">
        <title>Gene Loss Rather Than Gene Gain Is Associated with a Host Jump from Monocots to Dicots in the Smut Fungus Melanopsichium pennsylvanicum.</title>
        <authorList>
            <person name="Sharma R."/>
            <person name="Mishra B."/>
            <person name="Runge F."/>
            <person name="Thines M."/>
        </authorList>
    </citation>
    <scope>NUCLEOTIDE SEQUENCE</scope>
    <source>
        <strain evidence="7">4</strain>
    </source>
</reference>
<keyword evidence="3" id="KW-0677">Repeat</keyword>
<evidence type="ECO:0000256" key="1">
    <source>
        <dbReference type="ARBA" id="ARBA00004123"/>
    </source>
</evidence>
<dbReference type="SUPFAM" id="SSF50978">
    <property type="entry name" value="WD40 repeat-like"/>
    <property type="match status" value="1"/>
</dbReference>
<dbReference type="InterPro" id="IPR001680">
    <property type="entry name" value="WD40_rpt"/>
</dbReference>
<name>A0A077QXN0_9BASI</name>
<dbReference type="Gene3D" id="2.130.10.10">
    <property type="entry name" value="YVTN repeat-like/Quinoprotein amine dehydrogenase"/>
    <property type="match status" value="3"/>
</dbReference>
<feature type="compositionally biased region" description="Polar residues" evidence="6">
    <location>
        <begin position="312"/>
        <end position="324"/>
    </location>
</feature>
<accession>A0A077QXN0</accession>
<dbReference type="PROSITE" id="PS50294">
    <property type="entry name" value="WD_REPEATS_REGION"/>
    <property type="match status" value="1"/>
</dbReference>
<dbReference type="PANTHER" id="PTHR44040:SF1">
    <property type="entry name" value="RETINOBLASTOMA-BINDING PROTEIN 5"/>
    <property type="match status" value="1"/>
</dbReference>
<evidence type="ECO:0000313" key="7">
    <source>
        <dbReference type="EMBL" id="CDI51118.1"/>
    </source>
</evidence>